<gene>
    <name evidence="2" type="ORF">RI543_003633</name>
</gene>
<evidence type="ECO:0000313" key="2">
    <source>
        <dbReference type="EMBL" id="KAK5779013.1"/>
    </source>
</evidence>
<comment type="caution">
    <text evidence="2">The sequence shown here is derived from an EMBL/GenBank/DDBJ whole genome shotgun (WGS) entry which is preliminary data.</text>
</comment>
<dbReference type="InterPro" id="IPR000089">
    <property type="entry name" value="Biotin_lipoyl"/>
</dbReference>
<accession>A0AAN7WLR3</accession>
<keyword evidence="3" id="KW-1185">Reference proteome</keyword>
<protein>
    <recommendedName>
        <fullName evidence="1">Lipoyl-binding domain-containing protein</fullName>
    </recommendedName>
</protein>
<dbReference type="PROSITE" id="PS50968">
    <property type="entry name" value="BIOTINYL_LIPOYL"/>
    <property type="match status" value="1"/>
</dbReference>
<proteinExistence type="predicted"/>
<dbReference type="GO" id="GO:0044281">
    <property type="term" value="P:small molecule metabolic process"/>
    <property type="evidence" value="ECO:0007669"/>
    <property type="project" value="UniProtKB-ARBA"/>
</dbReference>
<dbReference type="CDD" id="cd06850">
    <property type="entry name" value="biotinyl_domain"/>
    <property type="match status" value="1"/>
</dbReference>
<dbReference type="EMBL" id="JAWIZZ010000048">
    <property type="protein sequence ID" value="KAK5779013.1"/>
    <property type="molecule type" value="Genomic_DNA"/>
</dbReference>
<dbReference type="Pfam" id="PF00364">
    <property type="entry name" value="Biotin_lipoyl"/>
    <property type="match status" value="1"/>
</dbReference>
<dbReference type="InterPro" id="IPR011053">
    <property type="entry name" value="Single_hybrid_motif"/>
</dbReference>
<dbReference type="SUPFAM" id="SSF51230">
    <property type="entry name" value="Single hybrid motif"/>
    <property type="match status" value="1"/>
</dbReference>
<evidence type="ECO:0000313" key="3">
    <source>
        <dbReference type="Proteomes" id="UP001306508"/>
    </source>
</evidence>
<organism evidence="2 3">
    <name type="scientific">Arxiozyma heterogenica</name>
    <dbReference type="NCBI Taxonomy" id="278026"/>
    <lineage>
        <taxon>Eukaryota</taxon>
        <taxon>Fungi</taxon>
        <taxon>Dikarya</taxon>
        <taxon>Ascomycota</taxon>
        <taxon>Saccharomycotina</taxon>
        <taxon>Saccharomycetes</taxon>
        <taxon>Saccharomycetales</taxon>
        <taxon>Saccharomycetaceae</taxon>
        <taxon>Arxiozyma</taxon>
    </lineage>
</organism>
<dbReference type="AlphaFoldDB" id="A0AAN7WLR3"/>
<name>A0AAN7WLR3_9SACH</name>
<dbReference type="Gene3D" id="2.40.50.100">
    <property type="match status" value="1"/>
</dbReference>
<evidence type="ECO:0000259" key="1">
    <source>
        <dbReference type="PROSITE" id="PS50968"/>
    </source>
</evidence>
<sequence>MVSIDDIVSEGQGLLIIEAMKTEILVTTNVAGKVLKLFHKNGDIVDSGDIVAAIECLTTSYLSLYTDLSL</sequence>
<reference evidence="3" key="1">
    <citation type="submission" date="2023-07" db="EMBL/GenBank/DDBJ databases">
        <title>A draft genome of Kazachstania heterogenica Y-27499.</title>
        <authorList>
            <person name="Donic C."/>
            <person name="Kralova J.S."/>
            <person name="Fidel L."/>
            <person name="Ben-Dor S."/>
            <person name="Jung S."/>
        </authorList>
    </citation>
    <scope>NUCLEOTIDE SEQUENCE [LARGE SCALE GENOMIC DNA]</scope>
    <source>
        <strain evidence="3">Y27499</strain>
    </source>
</reference>
<dbReference type="Proteomes" id="UP001306508">
    <property type="component" value="Unassembled WGS sequence"/>
</dbReference>
<feature type="domain" description="Lipoyl-binding" evidence="1">
    <location>
        <begin position="1"/>
        <end position="55"/>
    </location>
</feature>